<keyword evidence="2" id="KW-0269">Exonuclease</keyword>
<keyword evidence="2" id="KW-0378">Hydrolase</keyword>
<gene>
    <name evidence="2" type="ORF">TM448A01916_0003</name>
</gene>
<keyword evidence="2" id="KW-0540">Nuclease</keyword>
<organism evidence="2">
    <name type="scientific">viral metagenome</name>
    <dbReference type="NCBI Taxonomy" id="1070528"/>
    <lineage>
        <taxon>unclassified sequences</taxon>
        <taxon>metagenomes</taxon>
        <taxon>organismal metagenomes</taxon>
    </lineage>
</organism>
<dbReference type="InterPro" id="IPR011604">
    <property type="entry name" value="PDDEXK-like_dom_sf"/>
</dbReference>
<dbReference type="EMBL" id="MT144222">
    <property type="protein sequence ID" value="QJA50870.1"/>
    <property type="molecule type" value="Genomic_DNA"/>
</dbReference>
<dbReference type="InterPro" id="IPR011335">
    <property type="entry name" value="Restrct_endonuc-II-like"/>
</dbReference>
<dbReference type="GO" id="GO:0004527">
    <property type="term" value="F:exonuclease activity"/>
    <property type="evidence" value="ECO:0007669"/>
    <property type="project" value="UniProtKB-KW"/>
</dbReference>
<reference evidence="2" key="1">
    <citation type="submission" date="2020-03" db="EMBL/GenBank/DDBJ databases">
        <title>The deep terrestrial virosphere.</title>
        <authorList>
            <person name="Holmfeldt K."/>
            <person name="Nilsson E."/>
            <person name="Simone D."/>
            <person name="Lopez-Fernandez M."/>
            <person name="Wu X."/>
            <person name="de Brujin I."/>
            <person name="Lundin D."/>
            <person name="Andersson A."/>
            <person name="Bertilsson S."/>
            <person name="Dopson M."/>
        </authorList>
    </citation>
    <scope>NUCLEOTIDE SEQUENCE</scope>
    <source>
        <strain evidence="2">TM448A01916</strain>
    </source>
</reference>
<proteinExistence type="predicted"/>
<evidence type="ECO:0000313" key="2">
    <source>
        <dbReference type="EMBL" id="QJA50870.1"/>
    </source>
</evidence>
<dbReference type="SUPFAM" id="SSF52980">
    <property type="entry name" value="Restriction endonuclease-like"/>
    <property type="match status" value="1"/>
</dbReference>
<dbReference type="InterPro" id="IPR051703">
    <property type="entry name" value="NF-kappa-B_Signaling_Reg"/>
</dbReference>
<dbReference type="CDD" id="cd22343">
    <property type="entry name" value="PDDEXK_lambda_exonuclease-like"/>
    <property type="match status" value="1"/>
</dbReference>
<feature type="domain" description="YqaJ viral recombinase" evidence="1">
    <location>
        <begin position="14"/>
        <end position="154"/>
    </location>
</feature>
<dbReference type="InterPro" id="IPR019080">
    <property type="entry name" value="YqaJ_viral_recombinase"/>
</dbReference>
<dbReference type="AlphaFoldDB" id="A0A6H1ZUJ1"/>
<sequence length="206" mass="23459">MPIIVDSFQQRSEEWIKARCGSVGGSSVSRIITSTGQISKQRDDYLMQLAAETVSGRPEDSGYLSRHMVNGIEREDASRALFEIIYGIEVRRVGIVYKDEFKMFHCSPDGLVGDNAILELKNPMAKTHVKSLLDGTLPTEYVGQCQYNLYVTERELCYFMSSCEGLPPFILEVRRNEPYIAQIAKALDDFWVDLCRMVKRIRETEA</sequence>
<name>A0A6H1ZUJ1_9ZZZZ</name>
<accession>A0A6H1ZUJ1</accession>
<dbReference type="PANTHER" id="PTHR46609:SF6">
    <property type="entry name" value="EXONUCLEASE, PHAGE-TYPE_RECB, C-TERMINAL DOMAIN-CONTAINING PROTEIN-RELATED"/>
    <property type="match status" value="1"/>
</dbReference>
<evidence type="ECO:0000259" key="1">
    <source>
        <dbReference type="Pfam" id="PF09588"/>
    </source>
</evidence>
<dbReference type="PANTHER" id="PTHR46609">
    <property type="entry name" value="EXONUCLEASE, PHAGE-TYPE/RECB, C-TERMINAL DOMAIN-CONTAINING PROTEIN"/>
    <property type="match status" value="1"/>
</dbReference>
<dbReference type="Pfam" id="PF09588">
    <property type="entry name" value="YqaJ"/>
    <property type="match status" value="1"/>
</dbReference>
<dbReference type="Gene3D" id="3.90.320.10">
    <property type="match status" value="1"/>
</dbReference>
<protein>
    <submittedName>
        <fullName evidence="2">Putative exonuclease</fullName>
    </submittedName>
</protein>